<organism evidence="4 5">
    <name type="scientific">Mikania micrantha</name>
    <name type="common">bitter vine</name>
    <dbReference type="NCBI Taxonomy" id="192012"/>
    <lineage>
        <taxon>Eukaryota</taxon>
        <taxon>Viridiplantae</taxon>
        <taxon>Streptophyta</taxon>
        <taxon>Embryophyta</taxon>
        <taxon>Tracheophyta</taxon>
        <taxon>Spermatophyta</taxon>
        <taxon>Magnoliopsida</taxon>
        <taxon>eudicotyledons</taxon>
        <taxon>Gunneridae</taxon>
        <taxon>Pentapetalae</taxon>
        <taxon>asterids</taxon>
        <taxon>campanulids</taxon>
        <taxon>Asterales</taxon>
        <taxon>Asteraceae</taxon>
        <taxon>Asteroideae</taxon>
        <taxon>Heliantheae alliance</taxon>
        <taxon>Eupatorieae</taxon>
        <taxon>Mikania</taxon>
    </lineage>
</organism>
<dbReference type="PANTHER" id="PTHR11017">
    <property type="entry name" value="LEUCINE-RICH REPEAT-CONTAINING PROTEIN"/>
    <property type="match status" value="1"/>
</dbReference>
<dbReference type="EMBL" id="SZYD01000469">
    <property type="protein sequence ID" value="KAD1800795.1"/>
    <property type="molecule type" value="Genomic_DNA"/>
</dbReference>
<feature type="domain" description="C-JID" evidence="3">
    <location>
        <begin position="355"/>
        <end position="496"/>
    </location>
</feature>
<protein>
    <recommendedName>
        <fullName evidence="3">C-JID domain-containing protein</fullName>
    </recommendedName>
</protein>
<evidence type="ECO:0000313" key="5">
    <source>
        <dbReference type="Proteomes" id="UP000326396"/>
    </source>
</evidence>
<evidence type="ECO:0000256" key="2">
    <source>
        <dbReference type="ARBA" id="ARBA00022737"/>
    </source>
</evidence>
<evidence type="ECO:0000313" key="4">
    <source>
        <dbReference type="EMBL" id="KAD1800795.1"/>
    </source>
</evidence>
<dbReference type="Proteomes" id="UP000326396">
    <property type="component" value="Unassembled WGS sequence"/>
</dbReference>
<comment type="caution">
    <text evidence="4">The sequence shown here is derived from an EMBL/GenBank/DDBJ whole genome shotgun (WGS) entry which is preliminary data.</text>
</comment>
<reference evidence="4 5" key="1">
    <citation type="submission" date="2019-05" db="EMBL/GenBank/DDBJ databases">
        <title>Mikania micrantha, genome provides insights into the molecular mechanism of rapid growth.</title>
        <authorList>
            <person name="Liu B."/>
        </authorList>
    </citation>
    <scope>NUCLEOTIDE SEQUENCE [LARGE SCALE GENOMIC DNA]</scope>
    <source>
        <strain evidence="4">NLD-2019</strain>
        <tissue evidence="4">Leaf</tissue>
    </source>
</reference>
<name>A0A5N6LI79_9ASTR</name>
<dbReference type="OrthoDB" id="1936883at2759"/>
<sequence>MICVTMRCDRRCREWDVAAAGACIDAFICQCYKAQELIEAIVVPKEYNQDQIKGFRSNVFKQMNNLRLLDVNDEFITDEPSFLPNNLRWITWNHYPFSSLPIPHKSKLVGLEMKYGKVPHLWKGTKIMPNLKFIHLENLGCLTRFPDVSEAPNIESLILSQCYNLVEVHESVGFLKRLVHLGMSDCMKFNRLPSRIETESLDTLQLIKCSSLETIPEFSPYVSYNQIGEEDFPRNLDRCISLEELRLSCNSKLVCLPASISYLSHLKQLELDGCRRIRSLHSLPPGIQVLNATDCTSLEKIEDLSKEYECLYNIRLFGCDKLLEDEQNQSYLDNMLKHSFMKKWAAVDRCLSIGIPGSKIPSWFKQQRHGHKISLKLQPIWQTKILGFAVCFVIKEFTRLIPLNIVFQFENYEMIIPKLEADDHEIDASSTTENGNVWISYIPFTSFKQMHDDYYDFQREDWSHVIEGDLVIYFSTVGLQKALRCGAHVVYKEDVESIQQSKPSLSSSYWNWKLYQWSANTIRCRY</sequence>
<proteinExistence type="predicted"/>
<dbReference type="AlphaFoldDB" id="A0A5N6LI79"/>
<evidence type="ECO:0000256" key="1">
    <source>
        <dbReference type="ARBA" id="ARBA00022614"/>
    </source>
</evidence>
<keyword evidence="5" id="KW-1185">Reference proteome</keyword>
<accession>A0A5N6LI79</accession>
<dbReference type="PANTHER" id="PTHR11017:SF479">
    <property type="entry name" value="DISEASE RESISTANCE PROTEIN (TIR-NBS-LRR CLASS) FAMILY"/>
    <property type="match status" value="1"/>
</dbReference>
<dbReference type="GO" id="GO:0006952">
    <property type="term" value="P:defense response"/>
    <property type="evidence" value="ECO:0007669"/>
    <property type="project" value="InterPro"/>
</dbReference>
<dbReference type="Gene3D" id="3.80.10.10">
    <property type="entry name" value="Ribonuclease Inhibitor"/>
    <property type="match status" value="2"/>
</dbReference>
<dbReference type="InterPro" id="IPR032675">
    <property type="entry name" value="LRR_dom_sf"/>
</dbReference>
<dbReference type="Pfam" id="PF20160">
    <property type="entry name" value="C-JID"/>
    <property type="match status" value="1"/>
</dbReference>
<dbReference type="SUPFAM" id="SSF52058">
    <property type="entry name" value="L domain-like"/>
    <property type="match status" value="1"/>
</dbReference>
<dbReference type="InterPro" id="IPR044974">
    <property type="entry name" value="Disease_R_plants"/>
</dbReference>
<dbReference type="InterPro" id="IPR045344">
    <property type="entry name" value="C-JID"/>
</dbReference>
<keyword evidence="1" id="KW-0433">Leucine-rich repeat</keyword>
<gene>
    <name evidence="4" type="ORF">E3N88_42267</name>
</gene>
<keyword evidence="2" id="KW-0677">Repeat</keyword>
<evidence type="ECO:0000259" key="3">
    <source>
        <dbReference type="Pfam" id="PF20160"/>
    </source>
</evidence>